<dbReference type="InterPro" id="IPR000667">
    <property type="entry name" value="Peptidase_S13"/>
</dbReference>
<dbReference type="Proteomes" id="UP001446205">
    <property type="component" value="Unassembled WGS sequence"/>
</dbReference>
<dbReference type="EC" id="3.4.16.4" evidence="3"/>
<dbReference type="PANTHER" id="PTHR30023">
    <property type="entry name" value="D-ALANYL-D-ALANINE CARBOXYPEPTIDASE"/>
    <property type="match status" value="1"/>
</dbReference>
<dbReference type="InterPro" id="IPR012338">
    <property type="entry name" value="Beta-lactam/transpept-like"/>
</dbReference>
<accession>A0ABU9D3X5</accession>
<organism evidence="3 4">
    <name type="scientific">Thermithiobacillus plumbiphilus</name>
    <dbReference type="NCBI Taxonomy" id="1729899"/>
    <lineage>
        <taxon>Bacteria</taxon>
        <taxon>Pseudomonadati</taxon>
        <taxon>Pseudomonadota</taxon>
        <taxon>Acidithiobacillia</taxon>
        <taxon>Acidithiobacillales</taxon>
        <taxon>Thermithiobacillaceae</taxon>
        <taxon>Thermithiobacillus</taxon>
    </lineage>
</organism>
<dbReference type="PRINTS" id="PR00922">
    <property type="entry name" value="DADACBPTASE3"/>
</dbReference>
<keyword evidence="2 3" id="KW-0378">Hydrolase</keyword>
<dbReference type="GO" id="GO:0009002">
    <property type="term" value="F:serine-type D-Ala-D-Ala carboxypeptidase activity"/>
    <property type="evidence" value="ECO:0007669"/>
    <property type="project" value="UniProtKB-EC"/>
</dbReference>
<evidence type="ECO:0000256" key="2">
    <source>
        <dbReference type="ARBA" id="ARBA00022801"/>
    </source>
</evidence>
<protein>
    <submittedName>
        <fullName evidence="3">D-alanyl-D-alanine carboxypeptidase/D-alanyl-D-alanine-endopeptidase</fullName>
        <ecNumber evidence="3">3.4.16.4</ecNumber>
    </submittedName>
</protein>
<dbReference type="RefSeq" id="WP_341369332.1">
    <property type="nucleotide sequence ID" value="NZ_JBBPCO010000001.1"/>
</dbReference>
<reference evidence="3 4" key="1">
    <citation type="submission" date="2024-04" db="EMBL/GenBank/DDBJ databases">
        <authorList>
            <person name="Abashina T."/>
            <person name="Shaikin A."/>
        </authorList>
    </citation>
    <scope>NUCLEOTIDE SEQUENCE [LARGE SCALE GENOMIC DNA]</scope>
    <source>
        <strain evidence="3 4">AAFK</strain>
    </source>
</reference>
<dbReference type="SUPFAM" id="SSF56601">
    <property type="entry name" value="beta-lactamase/transpeptidase-like"/>
    <property type="match status" value="1"/>
</dbReference>
<keyword evidence="3" id="KW-0645">Protease</keyword>
<dbReference type="NCBIfam" id="TIGR00666">
    <property type="entry name" value="PBP4"/>
    <property type="match status" value="1"/>
</dbReference>
<evidence type="ECO:0000256" key="1">
    <source>
        <dbReference type="ARBA" id="ARBA00006096"/>
    </source>
</evidence>
<proteinExistence type="inferred from homology"/>
<dbReference type="Gene3D" id="3.50.80.20">
    <property type="entry name" value="D-Ala-D-Ala carboxypeptidase C, peptidase S13"/>
    <property type="match status" value="1"/>
</dbReference>
<evidence type="ECO:0000313" key="4">
    <source>
        <dbReference type="Proteomes" id="UP001446205"/>
    </source>
</evidence>
<comment type="caution">
    <text evidence="3">The sequence shown here is derived from an EMBL/GenBank/DDBJ whole genome shotgun (WGS) entry which is preliminary data.</text>
</comment>
<gene>
    <name evidence="3" type="primary">dacB</name>
    <name evidence="3" type="ORF">WOB96_00675</name>
</gene>
<keyword evidence="4" id="KW-1185">Reference proteome</keyword>
<dbReference type="Pfam" id="PF02113">
    <property type="entry name" value="Peptidase_S13"/>
    <property type="match status" value="1"/>
</dbReference>
<keyword evidence="3" id="KW-0121">Carboxypeptidase</keyword>
<comment type="similarity">
    <text evidence="1">Belongs to the peptidase S13 family.</text>
</comment>
<evidence type="ECO:0000313" key="3">
    <source>
        <dbReference type="EMBL" id="MEK8088266.1"/>
    </source>
</evidence>
<dbReference type="EMBL" id="JBBPCO010000001">
    <property type="protein sequence ID" value="MEK8088266.1"/>
    <property type="molecule type" value="Genomic_DNA"/>
</dbReference>
<name>A0ABU9D3X5_9PROT</name>
<dbReference type="Gene3D" id="3.40.710.10">
    <property type="entry name" value="DD-peptidase/beta-lactamase superfamily"/>
    <property type="match status" value="2"/>
</dbReference>
<sequence length="504" mass="54511">MVWVPPASNPSALAMASRGFPKTELSDFLGNRPASEGAWAVSVMDLASRQTVYEFQGQAPLLPASTAKLLTTAFVLDVLGPDAVFRTQIYGQMRPGVDGILRGPLTLVGAGDPNLSSRVFPYEQTTERGTLSEPFDQLAAQLWQSGVRVVPDGIVADALRYPQEPRPAGWTEDDKRRWYGAPVRGLSFNDSLVFVNARPTRPGRPAVVSVQPNPAGLIRTAVTTGRRGSGSWLNLEAEGDHWVLKGQLAAGRGAVFRMLAQPEPAQMAAMALRDALERHGILVGSSTRILFRQPGTPAPVATRYNDQVLLAERVSPRLADAVTVVNKVSQNQHAEMLLREASLGMGGDGSLEMASTQLHHWLEKRGLSTPECFMDDACGLSRNNRLTATALTRVLGYAANTPWGKAWRQSLPLAGNDGTLRHRMQGLTSGAEVRAKTGTLNGVQTLAGFIRKPDGREYAFSILVNDFRTSDLLIRQHIDHLVDLIAGSPVLPQPGEFASFGEAE</sequence>
<dbReference type="PANTHER" id="PTHR30023:SF0">
    <property type="entry name" value="PENICILLIN-SENSITIVE CARBOXYPEPTIDASE A"/>
    <property type="match status" value="1"/>
</dbReference>